<dbReference type="SUPFAM" id="SSF50891">
    <property type="entry name" value="Cyclophilin-like"/>
    <property type="match status" value="1"/>
</dbReference>
<protein>
    <submittedName>
        <fullName evidence="5">Allophanate hydrolase</fullName>
    </submittedName>
</protein>
<proteinExistence type="predicted"/>
<dbReference type="OrthoDB" id="9768696at2"/>
<dbReference type="InterPro" id="IPR003778">
    <property type="entry name" value="CT_A_B"/>
</dbReference>
<dbReference type="SMART" id="SM00797">
    <property type="entry name" value="AHS2"/>
    <property type="match status" value="1"/>
</dbReference>
<accession>A0A1H6J378</accession>
<dbReference type="GO" id="GO:0016787">
    <property type="term" value="F:hydrolase activity"/>
    <property type="evidence" value="ECO:0007669"/>
    <property type="project" value="UniProtKB-KW"/>
</dbReference>
<evidence type="ECO:0000313" key="5">
    <source>
        <dbReference type="EMBL" id="SEH56536.1"/>
    </source>
</evidence>
<dbReference type="InterPro" id="IPR029000">
    <property type="entry name" value="Cyclophilin-like_dom_sf"/>
</dbReference>
<evidence type="ECO:0000256" key="2">
    <source>
        <dbReference type="ARBA" id="ARBA00022801"/>
    </source>
</evidence>
<keyword evidence="6" id="KW-1185">Reference proteome</keyword>
<reference evidence="6" key="1">
    <citation type="submission" date="2016-10" db="EMBL/GenBank/DDBJ databases">
        <authorList>
            <person name="Varghese N."/>
            <person name="Submissions S."/>
        </authorList>
    </citation>
    <scope>NUCLEOTIDE SEQUENCE [LARGE SCALE GENOMIC DNA]</scope>
    <source>
        <strain evidence="6">DSM 13234</strain>
    </source>
</reference>
<evidence type="ECO:0000256" key="3">
    <source>
        <dbReference type="ARBA" id="ARBA00022840"/>
    </source>
</evidence>
<evidence type="ECO:0000259" key="4">
    <source>
        <dbReference type="SMART" id="SM00797"/>
    </source>
</evidence>
<keyword evidence="2 5" id="KW-0378">Hydrolase</keyword>
<keyword evidence="1" id="KW-0547">Nucleotide-binding</keyword>
<name>A0A1H6J378_MAGFU</name>
<dbReference type="PANTHER" id="PTHR43309:SF3">
    <property type="entry name" value="5-OXOPROLINASE SUBUNIT C"/>
    <property type="match status" value="1"/>
</dbReference>
<evidence type="ECO:0000256" key="1">
    <source>
        <dbReference type="ARBA" id="ARBA00022741"/>
    </source>
</evidence>
<dbReference type="Pfam" id="PF02626">
    <property type="entry name" value="CT_A_B"/>
    <property type="match status" value="1"/>
</dbReference>
<gene>
    <name evidence="5" type="ORF">SAMN04244559_02974</name>
</gene>
<dbReference type="EMBL" id="FNWO01000014">
    <property type="protein sequence ID" value="SEH56536.1"/>
    <property type="molecule type" value="Genomic_DNA"/>
</dbReference>
<keyword evidence="3" id="KW-0067">ATP-binding</keyword>
<dbReference type="Gene3D" id="2.40.100.10">
    <property type="entry name" value="Cyclophilin-like"/>
    <property type="match status" value="1"/>
</dbReference>
<dbReference type="NCBIfam" id="TIGR00724">
    <property type="entry name" value="urea_amlyse_rel"/>
    <property type="match status" value="1"/>
</dbReference>
<dbReference type="InterPro" id="IPR052708">
    <property type="entry name" value="PxpC"/>
</dbReference>
<evidence type="ECO:0000313" key="6">
    <source>
        <dbReference type="Proteomes" id="UP000182983"/>
    </source>
</evidence>
<organism evidence="5 6">
    <name type="scientific">Magnetospirillum fulvum</name>
    <name type="common">Rhodospirillum fulvum</name>
    <dbReference type="NCBI Taxonomy" id="1082"/>
    <lineage>
        <taxon>Bacteria</taxon>
        <taxon>Pseudomonadati</taxon>
        <taxon>Pseudomonadota</taxon>
        <taxon>Alphaproteobacteria</taxon>
        <taxon>Rhodospirillales</taxon>
        <taxon>Rhodospirillaceae</taxon>
        <taxon>Magnetospirillum</taxon>
    </lineage>
</organism>
<dbReference type="RefSeq" id="WP_074769956.1">
    <property type="nucleotide sequence ID" value="NZ_FNWO01000014.1"/>
</dbReference>
<dbReference type="AlphaFoldDB" id="A0A1H6J378"/>
<dbReference type="GO" id="GO:0005524">
    <property type="term" value="F:ATP binding"/>
    <property type="evidence" value="ECO:0007669"/>
    <property type="project" value="UniProtKB-KW"/>
</dbReference>
<dbReference type="Proteomes" id="UP000182983">
    <property type="component" value="Unassembled WGS sequence"/>
</dbReference>
<feature type="domain" description="Carboxyltransferase" evidence="4">
    <location>
        <begin position="26"/>
        <end position="307"/>
    </location>
</feature>
<sequence length="354" mass="36883">MTPTLDLLRPGPRTSLQDLGRIGWRAMGIPVAGAMDRIGLGLANALVGNPPGTGCLELTLSGPLLRVAAESVRIALAGPARISLTKTTGERRTLAPDRSWRLERGDLLEIGPINGSLVAYLAVEGGFAIAPLLGSLSTHLAAGLGPLGGRTLEAGPLPLCRDNAEPGPERRLTRPLPYGDGPIRLVPGPQADAFTPDALATLLSSCYQVGTRSDRMGMRLEGPKLRHRGQADIVSDGIVAGCLQVPGDGSPILLLADHQTTGGYAKIATAISADLPRLGRALPGDRLEFRAVTVAEAEAVRRAQERAMQDCLDSLAPVEENGRIDLAALYRAELISGAVTGDEEPVAPPSAGTI</sequence>
<dbReference type="PANTHER" id="PTHR43309">
    <property type="entry name" value="5-OXOPROLINASE SUBUNIT C"/>
    <property type="match status" value="1"/>
</dbReference>